<reference evidence="1 2" key="1">
    <citation type="submission" date="2021-06" db="EMBL/GenBank/DDBJ databases">
        <title>A haploid diamondback moth (Plutella xylostella L.) genome assembly resolves 31 chromosomes and identifies a diamide resistance mutation.</title>
        <authorList>
            <person name="Ward C.M."/>
            <person name="Perry K.D."/>
            <person name="Baker G."/>
            <person name="Powis K."/>
            <person name="Heckel D.G."/>
            <person name="Baxter S.W."/>
        </authorList>
    </citation>
    <scope>NUCLEOTIDE SEQUENCE [LARGE SCALE GENOMIC DNA]</scope>
    <source>
        <strain evidence="1 2">LV</strain>
        <tissue evidence="1">Single pupa</tissue>
    </source>
</reference>
<name>A0ABQ7PTM8_PLUXY</name>
<dbReference type="EMBL" id="JAHIBW010000029">
    <property type="protein sequence ID" value="KAG7296240.1"/>
    <property type="molecule type" value="Genomic_DNA"/>
</dbReference>
<feature type="non-terminal residue" evidence="1">
    <location>
        <position position="1"/>
    </location>
</feature>
<dbReference type="Proteomes" id="UP000823941">
    <property type="component" value="Chromosome 29"/>
</dbReference>
<sequence length="66" mass="7005">GVRGERDQHLPDPIVIPTCTRWWFVRIAGGGSVARAAQPWCSLLDNGRGNGDRANGGITIHLAIAG</sequence>
<accession>A0ABQ7PTM8</accession>
<proteinExistence type="predicted"/>
<organism evidence="1 2">
    <name type="scientific">Plutella xylostella</name>
    <name type="common">Diamondback moth</name>
    <name type="synonym">Plutella maculipennis</name>
    <dbReference type="NCBI Taxonomy" id="51655"/>
    <lineage>
        <taxon>Eukaryota</taxon>
        <taxon>Metazoa</taxon>
        <taxon>Ecdysozoa</taxon>
        <taxon>Arthropoda</taxon>
        <taxon>Hexapoda</taxon>
        <taxon>Insecta</taxon>
        <taxon>Pterygota</taxon>
        <taxon>Neoptera</taxon>
        <taxon>Endopterygota</taxon>
        <taxon>Lepidoptera</taxon>
        <taxon>Glossata</taxon>
        <taxon>Ditrysia</taxon>
        <taxon>Yponomeutoidea</taxon>
        <taxon>Plutellidae</taxon>
        <taxon>Plutella</taxon>
    </lineage>
</organism>
<evidence type="ECO:0000313" key="2">
    <source>
        <dbReference type="Proteomes" id="UP000823941"/>
    </source>
</evidence>
<protein>
    <submittedName>
        <fullName evidence="1">Uncharacterized protein</fullName>
    </submittedName>
</protein>
<keyword evidence="2" id="KW-1185">Reference proteome</keyword>
<gene>
    <name evidence="1" type="ORF">JYU34_021355</name>
</gene>
<evidence type="ECO:0000313" key="1">
    <source>
        <dbReference type="EMBL" id="KAG7296240.1"/>
    </source>
</evidence>
<comment type="caution">
    <text evidence="1">The sequence shown here is derived from an EMBL/GenBank/DDBJ whole genome shotgun (WGS) entry which is preliminary data.</text>
</comment>